<evidence type="ECO:0000313" key="1">
    <source>
        <dbReference type="EMBL" id="VXC45046.1"/>
    </source>
</evidence>
<dbReference type="AlphaFoldDB" id="A0A653YT77"/>
<reference evidence="1 2" key="1">
    <citation type="submission" date="2019-10" db="EMBL/GenBank/DDBJ databases">
        <authorList>
            <person name="Karimi E."/>
        </authorList>
    </citation>
    <scope>NUCLEOTIDE SEQUENCE [LARGE SCALE GENOMIC DNA]</scope>
    <source>
        <strain evidence="1 2">Sphingobacterium sp. 8BC</strain>
    </source>
</reference>
<protein>
    <submittedName>
        <fullName evidence="1">Uncharacterized protein</fullName>
    </submittedName>
</protein>
<organism evidence="1 2">
    <name type="scientific">Sphingobacterium multivorum</name>
    <dbReference type="NCBI Taxonomy" id="28454"/>
    <lineage>
        <taxon>Bacteria</taxon>
        <taxon>Pseudomonadati</taxon>
        <taxon>Bacteroidota</taxon>
        <taxon>Sphingobacteriia</taxon>
        <taxon>Sphingobacteriales</taxon>
        <taxon>Sphingobacteriaceae</taxon>
        <taxon>Sphingobacterium</taxon>
    </lineage>
</organism>
<dbReference type="Proteomes" id="UP000432350">
    <property type="component" value="Unassembled WGS sequence"/>
</dbReference>
<sequence>MKLHSGENIGGIARFEFCHIDDLISVNPLRFKSGKHWELIAHLPQSGQFKDDENETDHGITYTYAGTFKRHYPSKKDETLFARYIGQCSIIRITDLNGIKTIIGTLDTPVLVSRSGERGAKPSDMAGNEFKYSVTQIERAL</sequence>
<proteinExistence type="predicted"/>
<accession>A0A653YT77</accession>
<name>A0A653YT77_SPHMU</name>
<evidence type="ECO:0000313" key="2">
    <source>
        <dbReference type="Proteomes" id="UP000432350"/>
    </source>
</evidence>
<dbReference type="RefSeq" id="WP_159333267.1">
    <property type="nucleotide sequence ID" value="NZ_LR733857.1"/>
</dbReference>
<dbReference type="EMBL" id="CABWMV010000003">
    <property type="protein sequence ID" value="VXC45046.1"/>
    <property type="molecule type" value="Genomic_DNA"/>
</dbReference>
<gene>
    <name evidence="1" type="ORF">SPHINGO8BC_110260</name>
</gene>